<organism evidence="1 2">
    <name type="scientific">Caerostris extrusa</name>
    <name type="common">Bark spider</name>
    <name type="synonym">Caerostris bankana</name>
    <dbReference type="NCBI Taxonomy" id="172846"/>
    <lineage>
        <taxon>Eukaryota</taxon>
        <taxon>Metazoa</taxon>
        <taxon>Ecdysozoa</taxon>
        <taxon>Arthropoda</taxon>
        <taxon>Chelicerata</taxon>
        <taxon>Arachnida</taxon>
        <taxon>Araneae</taxon>
        <taxon>Araneomorphae</taxon>
        <taxon>Entelegynae</taxon>
        <taxon>Araneoidea</taxon>
        <taxon>Araneidae</taxon>
        <taxon>Caerostris</taxon>
    </lineage>
</organism>
<name>A0AAV4W5C0_CAEEX</name>
<evidence type="ECO:0000313" key="2">
    <source>
        <dbReference type="Proteomes" id="UP001054945"/>
    </source>
</evidence>
<keyword evidence="2" id="KW-1185">Reference proteome</keyword>
<gene>
    <name evidence="1" type="ORF">CEXT_517411</name>
</gene>
<dbReference type="EMBL" id="BPLR01015698">
    <property type="protein sequence ID" value="GIY77917.1"/>
    <property type="molecule type" value="Genomic_DNA"/>
</dbReference>
<dbReference type="AlphaFoldDB" id="A0AAV4W5C0"/>
<evidence type="ECO:0000313" key="1">
    <source>
        <dbReference type="EMBL" id="GIY77917.1"/>
    </source>
</evidence>
<protein>
    <submittedName>
        <fullName evidence="1">Uncharacterized protein</fullName>
    </submittedName>
</protein>
<reference evidence="1 2" key="1">
    <citation type="submission" date="2021-06" db="EMBL/GenBank/DDBJ databases">
        <title>Caerostris extrusa draft genome.</title>
        <authorList>
            <person name="Kono N."/>
            <person name="Arakawa K."/>
        </authorList>
    </citation>
    <scope>NUCLEOTIDE SEQUENCE [LARGE SCALE GENOMIC DNA]</scope>
</reference>
<accession>A0AAV4W5C0</accession>
<comment type="caution">
    <text evidence="1">The sequence shown here is derived from an EMBL/GenBank/DDBJ whole genome shotgun (WGS) entry which is preliminary data.</text>
</comment>
<proteinExistence type="predicted"/>
<dbReference type="Proteomes" id="UP001054945">
    <property type="component" value="Unassembled WGS sequence"/>
</dbReference>
<sequence length="186" mass="22068">MSTNGKEEMKMLMIVAIPSSPSNCRKFPSKKYVHEYVMRHHMNLMSVHSPRKQKWYKARWIREWTKIGKIWKDTGIQRKRNFGTGMMKPARQEKQKWYKTRRISEWTKIEKDGKDTGIQRKRHWIAPINHLERQEGGGNDRMGGWGKGLAFHGMRDNDRPETGDKAATTQWKDRSCCSFPISRLLY</sequence>